<dbReference type="HOGENOM" id="CLU_100170_0_0_9"/>
<dbReference type="InterPro" id="IPR001647">
    <property type="entry name" value="HTH_TetR"/>
</dbReference>
<feature type="domain" description="HTH tetR-type" evidence="3">
    <location>
        <begin position="6"/>
        <end position="66"/>
    </location>
</feature>
<protein>
    <recommendedName>
        <fullName evidence="3">HTH tetR-type domain-containing protein</fullName>
    </recommendedName>
</protein>
<dbReference type="RefSeq" id="WP_005542092.1">
    <property type="nucleotide sequence ID" value="NZ_JH378841.1"/>
</dbReference>
<keyword evidence="1 2" id="KW-0238">DNA-binding</keyword>
<organism evidence="4 5">
    <name type="scientific">Johnsonella ignava ATCC 51276</name>
    <dbReference type="NCBI Taxonomy" id="679200"/>
    <lineage>
        <taxon>Bacteria</taxon>
        <taxon>Bacillati</taxon>
        <taxon>Bacillota</taxon>
        <taxon>Clostridia</taxon>
        <taxon>Lachnospirales</taxon>
        <taxon>Lachnospiraceae</taxon>
        <taxon>Johnsonella</taxon>
    </lineage>
</organism>
<dbReference type="AlphaFoldDB" id="G5GKN6"/>
<dbReference type="STRING" id="679200.HMPREF9333_02129"/>
<dbReference type="Proteomes" id="UP000003011">
    <property type="component" value="Unassembled WGS sequence"/>
</dbReference>
<dbReference type="InterPro" id="IPR025957">
    <property type="entry name" value="Cys_rich_KTR"/>
</dbReference>
<evidence type="ECO:0000313" key="5">
    <source>
        <dbReference type="Proteomes" id="UP000003011"/>
    </source>
</evidence>
<dbReference type="SUPFAM" id="SSF48498">
    <property type="entry name" value="Tetracyclin repressor-like, C-terminal domain"/>
    <property type="match status" value="1"/>
</dbReference>
<dbReference type="GO" id="GO:0003677">
    <property type="term" value="F:DNA binding"/>
    <property type="evidence" value="ECO:0007669"/>
    <property type="project" value="UniProtKB-UniRule"/>
</dbReference>
<dbReference type="OrthoDB" id="66596at2"/>
<evidence type="ECO:0000313" key="4">
    <source>
        <dbReference type="EMBL" id="EHI54670.1"/>
    </source>
</evidence>
<comment type="caution">
    <text evidence="4">The sequence shown here is derived from an EMBL/GenBank/DDBJ whole genome shotgun (WGS) entry which is preliminary data.</text>
</comment>
<dbReference type="InterPro" id="IPR036271">
    <property type="entry name" value="Tet_transcr_reg_TetR-rel_C_sf"/>
</dbReference>
<dbReference type="Pfam" id="PF14205">
    <property type="entry name" value="Cys_rich_KTR"/>
    <property type="match status" value="1"/>
</dbReference>
<dbReference type="PROSITE" id="PS50977">
    <property type="entry name" value="HTH_TETR_2"/>
    <property type="match status" value="1"/>
</dbReference>
<evidence type="ECO:0000259" key="3">
    <source>
        <dbReference type="PROSITE" id="PS50977"/>
    </source>
</evidence>
<reference evidence="4 5" key="1">
    <citation type="submission" date="2011-08" db="EMBL/GenBank/DDBJ databases">
        <title>The Genome Sequence of Johnsonella ignava ATCC 51276.</title>
        <authorList>
            <consortium name="The Broad Institute Genome Sequencing Platform"/>
            <person name="Earl A."/>
            <person name="Ward D."/>
            <person name="Feldgarden M."/>
            <person name="Gevers D."/>
            <person name="Izard J."/>
            <person name="Blanton J.M."/>
            <person name="Baranova O.V."/>
            <person name="Dewhirst F.E."/>
            <person name="Young S.K."/>
            <person name="Zeng Q."/>
            <person name="Gargeya S."/>
            <person name="Fitzgerald M."/>
            <person name="Haas B."/>
            <person name="Abouelleil A."/>
            <person name="Alvarado L."/>
            <person name="Arachchi H.M."/>
            <person name="Berlin A."/>
            <person name="Brown A."/>
            <person name="Chapman S.B."/>
            <person name="Chen Z."/>
            <person name="Dunbar C."/>
            <person name="Freedman E."/>
            <person name="Gearin G."/>
            <person name="Gellesch M."/>
            <person name="Goldberg J."/>
            <person name="Griggs A."/>
            <person name="Gujja S."/>
            <person name="Heiman D."/>
            <person name="Howarth C."/>
            <person name="Larson L."/>
            <person name="Lui A."/>
            <person name="MacDonald P.J.P."/>
            <person name="Montmayeur A."/>
            <person name="Murphy C."/>
            <person name="Neiman D."/>
            <person name="Pearson M."/>
            <person name="Priest M."/>
            <person name="Roberts A."/>
            <person name="Saif S."/>
            <person name="Shea T."/>
            <person name="Shenoy N."/>
            <person name="Sisk P."/>
            <person name="Stolte C."/>
            <person name="Sykes S."/>
            <person name="Wortman J."/>
            <person name="Nusbaum C."/>
            <person name="Birren B."/>
        </authorList>
    </citation>
    <scope>NUCLEOTIDE SEQUENCE [LARGE SCALE GENOMIC DNA]</scope>
    <source>
        <strain evidence="4 5">ATCC 51276</strain>
    </source>
</reference>
<keyword evidence="5" id="KW-1185">Reference proteome</keyword>
<dbReference type="SUPFAM" id="SSF46689">
    <property type="entry name" value="Homeodomain-like"/>
    <property type="match status" value="1"/>
</dbReference>
<accession>G5GKN6</accession>
<dbReference type="InterPro" id="IPR009057">
    <property type="entry name" value="Homeodomain-like_sf"/>
</dbReference>
<gene>
    <name evidence="4" type="ORF">HMPREF9333_02129</name>
</gene>
<name>G5GKN6_9FIRM</name>
<dbReference type="eggNOG" id="COG1309">
    <property type="taxonomic scope" value="Bacteria"/>
</dbReference>
<feature type="DNA-binding region" description="H-T-H motif" evidence="2">
    <location>
        <begin position="29"/>
        <end position="48"/>
    </location>
</feature>
<proteinExistence type="predicted"/>
<evidence type="ECO:0000256" key="2">
    <source>
        <dbReference type="PROSITE-ProRule" id="PRU00335"/>
    </source>
</evidence>
<evidence type="ECO:0000256" key="1">
    <source>
        <dbReference type="ARBA" id="ARBA00023125"/>
    </source>
</evidence>
<dbReference type="EMBL" id="ACZL01000045">
    <property type="protein sequence ID" value="EHI54670.1"/>
    <property type="molecule type" value="Genomic_DNA"/>
</dbReference>
<sequence>MPAKKQISKENILEAAIDIIRQNGVNALNARNVAEKLKCSTQPIYLSFSGMDELKISLFQEAIKIYQKFISEEMSRSEYPPYKSYGMSYVHFAKKEKELFQFLFMCDRSKEKDREFNEMLFLLMDNNKMDYKTASKIHMEMWLFGHGIATMLATSYINLDDETISNYMSDVYQGVRYLYDTKQEEIQNYENINSKWINCPVCGNKTNNKLRKDTVLKNFPIFCPKCKNESLIDASNLFIKIK</sequence>
<dbReference type="Gene3D" id="1.10.357.10">
    <property type="entry name" value="Tetracycline Repressor, domain 2"/>
    <property type="match status" value="1"/>
</dbReference>